<dbReference type="Proteomes" id="UP001212337">
    <property type="component" value="Unassembled WGS sequence"/>
</dbReference>
<dbReference type="Gene3D" id="1.10.443.10">
    <property type="entry name" value="Intergrase catalytic core"/>
    <property type="match status" value="1"/>
</dbReference>
<dbReference type="PANTHER" id="PTHR30349:SF41">
    <property type="entry name" value="INTEGRASE_RECOMBINASE PROTEIN MJ0367-RELATED"/>
    <property type="match status" value="1"/>
</dbReference>
<evidence type="ECO:0000313" key="5">
    <source>
        <dbReference type="EMBL" id="MDA7021593.1"/>
    </source>
</evidence>
<evidence type="ECO:0000313" key="6">
    <source>
        <dbReference type="EMBL" id="OZY40815.1"/>
    </source>
</evidence>
<dbReference type="GO" id="GO:0015074">
    <property type="term" value="P:DNA integration"/>
    <property type="evidence" value="ECO:0007669"/>
    <property type="project" value="UniProtKB-KW"/>
</dbReference>
<keyword evidence="2" id="KW-0229">DNA integration</keyword>
<dbReference type="GeneID" id="89543016"/>
<dbReference type="EMBL" id="NQKL01000012">
    <property type="protein sequence ID" value="OZY40815.1"/>
    <property type="molecule type" value="Genomic_DNA"/>
</dbReference>
<gene>
    <name evidence="6" type="ORF">CJF43_15905</name>
    <name evidence="5" type="ORF">PI499_06805</name>
</gene>
<dbReference type="InterPro" id="IPR050090">
    <property type="entry name" value="Tyrosine_recombinase_XerCD"/>
</dbReference>
<name>A0A0X8EW32_PSEFR</name>
<dbReference type="InterPro" id="IPR011010">
    <property type="entry name" value="DNA_brk_join_enz"/>
</dbReference>
<dbReference type="GO" id="GO:0006310">
    <property type="term" value="P:DNA recombination"/>
    <property type="evidence" value="ECO:0007669"/>
    <property type="project" value="UniProtKB-KW"/>
</dbReference>
<evidence type="ECO:0000256" key="2">
    <source>
        <dbReference type="ARBA" id="ARBA00022908"/>
    </source>
</evidence>
<evidence type="ECO:0000256" key="4">
    <source>
        <dbReference type="ARBA" id="ARBA00023172"/>
    </source>
</evidence>
<keyword evidence="3" id="KW-0238">DNA-binding</keyword>
<dbReference type="GO" id="GO:0003677">
    <property type="term" value="F:DNA binding"/>
    <property type="evidence" value="ECO:0007669"/>
    <property type="project" value="UniProtKB-KW"/>
</dbReference>
<evidence type="ECO:0000313" key="8">
    <source>
        <dbReference type="Proteomes" id="UP001212337"/>
    </source>
</evidence>
<dbReference type="PANTHER" id="PTHR30349">
    <property type="entry name" value="PHAGE INTEGRASE-RELATED"/>
    <property type="match status" value="1"/>
</dbReference>
<dbReference type="SUPFAM" id="SSF56349">
    <property type="entry name" value="DNA breaking-rejoining enzymes"/>
    <property type="match status" value="1"/>
</dbReference>
<accession>A0A0X8EW32</accession>
<evidence type="ECO:0000313" key="7">
    <source>
        <dbReference type="Proteomes" id="UP000216113"/>
    </source>
</evidence>
<evidence type="ECO:0000256" key="1">
    <source>
        <dbReference type="ARBA" id="ARBA00008857"/>
    </source>
</evidence>
<dbReference type="EMBL" id="JAQJVI010000006">
    <property type="protein sequence ID" value="MDA7021593.1"/>
    <property type="molecule type" value="Genomic_DNA"/>
</dbReference>
<dbReference type="KEGG" id="pfz:AV641_03135"/>
<dbReference type="Proteomes" id="UP000216113">
    <property type="component" value="Unassembled WGS sequence"/>
</dbReference>
<dbReference type="InterPro" id="IPR013762">
    <property type="entry name" value="Integrase-like_cat_sf"/>
</dbReference>
<dbReference type="RefSeq" id="WP_019824165.1">
    <property type="nucleotide sequence ID" value="NZ_CAUQAK010000003.1"/>
</dbReference>
<proteinExistence type="inferred from homology"/>
<protein>
    <submittedName>
        <fullName evidence="5 6">Integrase</fullName>
    </submittedName>
</protein>
<sequence>MPYSNPSHRSRLTTIARISDPFSNVSTLEAAGARAEPLTADQSLVVYEFNSICEPGNSELYHLPFLFHANGDPWHEANSYVLSVIRDSPVRVSRTDGIRKLASKLLDYLRFCEDNEQEWLDFSGTRMSMHPTTRYFHRLITEGKRSNSVINQYTGAVYGFYQYVSENWHPLDMNKVDTVKYVKMMVETSTGTKSFEVRKRGQTKKVPRRAMPQIGYIREDGEDLRPLHNSELQVLMLSLSDGEVWSAVERLIVHVSLLTGARKQTVLTLRLRHLKRFRPEFLQKDNTYKLFAGPGTGIDTKNNKLQDLYFPRPLAEELCRLIASPLMLARQKKFQAKLAKEFPQVQMTGDEMYVFLSDQGNSYYMAKDDPRYTLVKSPQSGQVADTIRRKIRRLDIKNFPCDFTCHWLRATYAYILYQRLKALVSKELLPSGDIIDFIQSRMHHEARETTENYLKLFTMTHEKVLVQEFWEYRLFEGAYEISGGGLSNA</sequence>
<organism evidence="6 7">
    <name type="scientific">Pseudomonas fragi</name>
    <dbReference type="NCBI Taxonomy" id="296"/>
    <lineage>
        <taxon>Bacteria</taxon>
        <taxon>Pseudomonadati</taxon>
        <taxon>Pseudomonadota</taxon>
        <taxon>Gammaproteobacteria</taxon>
        <taxon>Pseudomonadales</taxon>
        <taxon>Pseudomonadaceae</taxon>
        <taxon>Pseudomonas</taxon>
    </lineage>
</organism>
<comment type="caution">
    <text evidence="6">The sequence shown here is derived from an EMBL/GenBank/DDBJ whole genome shotgun (WGS) entry which is preliminary data.</text>
</comment>
<keyword evidence="8" id="KW-1185">Reference proteome</keyword>
<reference evidence="5 8" key="2">
    <citation type="submission" date="2023-01" db="EMBL/GenBank/DDBJ databases">
        <title>Effects of deletion of Siderophore biosynthase gene in Pseudomonas fragi on quorum sensing and spoliage ability.</title>
        <authorList>
            <person name="Cui F."/>
            <person name="Wang D."/>
            <person name="Liu J."/>
            <person name="Wang Q."/>
            <person name="Li T."/>
            <person name="Li J."/>
        </authorList>
    </citation>
    <scope>NUCLEOTIDE SEQUENCE [LARGE SCALE GENOMIC DNA]</scope>
    <source>
        <strain evidence="5 8">MS-10</strain>
    </source>
</reference>
<dbReference type="CDD" id="cd00397">
    <property type="entry name" value="DNA_BRE_C"/>
    <property type="match status" value="1"/>
</dbReference>
<keyword evidence="4" id="KW-0233">DNA recombination</keyword>
<dbReference type="AlphaFoldDB" id="A0A0X8EW32"/>
<reference evidence="6 7" key="1">
    <citation type="submission" date="2017-08" db="EMBL/GenBank/DDBJ databases">
        <title>Genomic and metabolic characterisation of spoilage-associated Pseudomonas species.</title>
        <authorList>
            <person name="Stanborough T."/>
            <person name="Fegan N."/>
            <person name="Powell S.M."/>
            <person name="Singh T."/>
            <person name="Tamplin M.L."/>
            <person name="Chandry P.S."/>
        </authorList>
    </citation>
    <scope>NUCLEOTIDE SEQUENCE [LARGE SCALE GENOMIC DNA]</scope>
    <source>
        <strain evidence="6 7">F1820</strain>
    </source>
</reference>
<comment type="similarity">
    <text evidence="1">Belongs to the 'phage' integrase family.</text>
</comment>
<evidence type="ECO:0000256" key="3">
    <source>
        <dbReference type="ARBA" id="ARBA00023125"/>
    </source>
</evidence>